<evidence type="ECO:0000259" key="4">
    <source>
        <dbReference type="Pfam" id="PF01145"/>
    </source>
</evidence>
<dbReference type="AlphaFoldDB" id="A0A154QM14"/>
<reference evidence="5 6" key="1">
    <citation type="journal article" date="2016" name="MBio">
        <title>Lateral Gene Transfer in a Heavy Metal-Contaminated-Groundwater Microbial Community.</title>
        <authorList>
            <person name="Hemme C.L."/>
            <person name="Green S.J."/>
            <person name="Rishishwar L."/>
            <person name="Prakash O."/>
            <person name="Pettenato A."/>
            <person name="Chakraborty R."/>
            <person name="Deutschbauer A.M."/>
            <person name="Van Nostrand J.D."/>
            <person name="Wu L."/>
            <person name="He Z."/>
            <person name="Jordan I.K."/>
            <person name="Hazen T.C."/>
            <person name="Arkin A.P."/>
            <person name="Kostka J.E."/>
            <person name="Zhou J."/>
        </authorList>
    </citation>
    <scope>NUCLEOTIDE SEQUENCE [LARGE SCALE GENOMIC DNA]</scope>
    <source>
        <strain evidence="5 6">FW104-T7</strain>
    </source>
</reference>
<comment type="subcellular location">
    <subcellularLocation>
        <location evidence="1">Membrane</location>
        <topology evidence="1">Single-pass membrane protein</topology>
    </subcellularLocation>
</comment>
<sequence length="269" mass="29933">MKKSGFAAMAASLLLACTGCTVVSPDAGQQAVLIDKPILFGHGGVRDQPVTTGLSYAWFSTRRIYVNMFPQQYDGNFTDLMSSDGVPLDFHAIIRLQVVDPVALVKNFGQDWYKNNVEQEFFNRVRSAVKKHGMNETAIQTTAIDEIDSEVSREMTAYLNDNKLPIRLIKITVGKANPPDAVRNQRVETAQQEQRVLTEQKRNLAEQSRKAAEQSRAEADNAYRLAMNLSPAQFVEMERIKMQTEVCAVKDAKCTFIIGSAVDPVVSVK</sequence>
<dbReference type="GO" id="GO:0016020">
    <property type="term" value="C:membrane"/>
    <property type="evidence" value="ECO:0007669"/>
    <property type="project" value="UniProtKB-SubCell"/>
</dbReference>
<feature type="signal peptide" evidence="3">
    <location>
        <begin position="1"/>
        <end position="22"/>
    </location>
</feature>
<dbReference type="PROSITE" id="PS51257">
    <property type="entry name" value="PROKAR_LIPOPROTEIN"/>
    <property type="match status" value="1"/>
</dbReference>
<evidence type="ECO:0000256" key="1">
    <source>
        <dbReference type="ARBA" id="ARBA00004167"/>
    </source>
</evidence>
<name>A0A154QM14_9GAMM</name>
<gene>
    <name evidence="5" type="ORF">RHOFW104T7_06540</name>
</gene>
<evidence type="ECO:0000256" key="3">
    <source>
        <dbReference type="SAM" id="SignalP"/>
    </source>
</evidence>
<feature type="chain" id="PRO_5007600088" evidence="3">
    <location>
        <begin position="23"/>
        <end position="269"/>
    </location>
</feature>
<dbReference type="InterPro" id="IPR001107">
    <property type="entry name" value="Band_7"/>
</dbReference>
<dbReference type="eggNOG" id="COG0330">
    <property type="taxonomic scope" value="Bacteria"/>
</dbReference>
<evidence type="ECO:0000313" key="5">
    <source>
        <dbReference type="EMBL" id="KZC24848.1"/>
    </source>
</evidence>
<feature type="coiled-coil region" evidence="2">
    <location>
        <begin position="187"/>
        <end position="222"/>
    </location>
</feature>
<dbReference type="SUPFAM" id="SSF117892">
    <property type="entry name" value="Band 7/SPFH domain"/>
    <property type="match status" value="1"/>
</dbReference>
<dbReference type="RefSeq" id="WP_008437704.1">
    <property type="nucleotide sequence ID" value="NZ_LVJS01000018.1"/>
</dbReference>
<dbReference type="Pfam" id="PF01145">
    <property type="entry name" value="Band_7"/>
    <property type="match status" value="1"/>
</dbReference>
<dbReference type="EMBL" id="LVJS01000018">
    <property type="protein sequence ID" value="KZC24848.1"/>
    <property type="molecule type" value="Genomic_DNA"/>
</dbReference>
<keyword evidence="2" id="KW-0175">Coiled coil</keyword>
<dbReference type="InterPro" id="IPR036013">
    <property type="entry name" value="Band_7/SPFH_dom_sf"/>
</dbReference>
<evidence type="ECO:0000313" key="6">
    <source>
        <dbReference type="Proteomes" id="UP000076131"/>
    </source>
</evidence>
<feature type="domain" description="Band 7" evidence="4">
    <location>
        <begin position="40"/>
        <end position="211"/>
    </location>
</feature>
<protein>
    <submittedName>
        <fullName evidence="5">Peptidase</fullName>
    </submittedName>
</protein>
<dbReference type="STRING" id="416169.RHOFW104T7_06540"/>
<organism evidence="5 6">
    <name type="scientific">Rhodanobacter thiooxydans</name>
    <dbReference type="NCBI Taxonomy" id="416169"/>
    <lineage>
        <taxon>Bacteria</taxon>
        <taxon>Pseudomonadati</taxon>
        <taxon>Pseudomonadota</taxon>
        <taxon>Gammaproteobacteria</taxon>
        <taxon>Lysobacterales</taxon>
        <taxon>Rhodanobacteraceae</taxon>
        <taxon>Rhodanobacter</taxon>
    </lineage>
</organism>
<dbReference type="Gene3D" id="3.30.479.30">
    <property type="entry name" value="Band 7 domain"/>
    <property type="match status" value="1"/>
</dbReference>
<proteinExistence type="predicted"/>
<accession>A0A154QM14</accession>
<keyword evidence="6" id="KW-1185">Reference proteome</keyword>
<keyword evidence="3" id="KW-0732">Signal</keyword>
<comment type="caution">
    <text evidence="5">The sequence shown here is derived from an EMBL/GenBank/DDBJ whole genome shotgun (WGS) entry which is preliminary data.</text>
</comment>
<dbReference type="Proteomes" id="UP000076131">
    <property type="component" value="Unassembled WGS sequence"/>
</dbReference>
<evidence type="ECO:0000256" key="2">
    <source>
        <dbReference type="SAM" id="Coils"/>
    </source>
</evidence>